<dbReference type="SUPFAM" id="SSF82171">
    <property type="entry name" value="DPP6 N-terminal domain-like"/>
    <property type="match status" value="1"/>
</dbReference>
<proteinExistence type="predicted"/>
<feature type="signal peptide" evidence="1">
    <location>
        <begin position="1"/>
        <end position="22"/>
    </location>
</feature>
<evidence type="ECO:0000313" key="3">
    <source>
        <dbReference type="Proteomes" id="UP000262802"/>
    </source>
</evidence>
<keyword evidence="1" id="KW-0732">Signal</keyword>
<dbReference type="OrthoDB" id="9765926at2"/>
<feature type="chain" id="PRO_5017806663" description="WD40 repeat domain-containing protein" evidence="1">
    <location>
        <begin position="23"/>
        <end position="369"/>
    </location>
</feature>
<dbReference type="AlphaFoldDB" id="A0A3B7RW65"/>
<dbReference type="Pfam" id="PF07676">
    <property type="entry name" value="PD40"/>
    <property type="match status" value="1"/>
</dbReference>
<organism evidence="2 3">
    <name type="scientific">Hymenobacter oligotrophus</name>
    <dbReference type="NCBI Taxonomy" id="2319843"/>
    <lineage>
        <taxon>Bacteria</taxon>
        <taxon>Pseudomonadati</taxon>
        <taxon>Bacteroidota</taxon>
        <taxon>Cytophagia</taxon>
        <taxon>Cytophagales</taxon>
        <taxon>Hymenobacteraceae</taxon>
        <taxon>Hymenobacter</taxon>
    </lineage>
</organism>
<name>A0A3B7RW65_9BACT</name>
<dbReference type="InterPro" id="IPR011659">
    <property type="entry name" value="WD40"/>
</dbReference>
<dbReference type="Gene3D" id="2.130.10.10">
    <property type="entry name" value="YVTN repeat-like/Quinoprotein amine dehydrogenase"/>
    <property type="match status" value="1"/>
</dbReference>
<protein>
    <recommendedName>
        <fullName evidence="4">WD40 repeat domain-containing protein</fullName>
    </recommendedName>
</protein>
<accession>A0A3B7RW65</accession>
<gene>
    <name evidence="2" type="ORF">D3Y59_17545</name>
</gene>
<evidence type="ECO:0008006" key="4">
    <source>
        <dbReference type="Google" id="ProtNLM"/>
    </source>
</evidence>
<dbReference type="InterPro" id="IPR015943">
    <property type="entry name" value="WD40/YVTN_repeat-like_dom_sf"/>
</dbReference>
<sequence length="369" mass="39814">MHMRFRLFPLFLLLLGALSAQAQQQSSIWYFGQEAGLDFRQGAPTPLLDGKLSTYEGSSVATTSRGQLLFYTNGVTVWNRQHEPMLNGKNLMGSKSSSQSALIVPDPGSGNVFYIFTTGAEGSSNGMRYSVVDMTAEGGLGDVKRSNMLLISPVAEKLAAVRHRNGRDIWVVGHRWNSNAFVSYLVTPDGVITKPNLSNVGAMHAGPGRNAIGCMKFSPDGRKLAVAIWREANRVQVFDFDNATGKVSNPKSYGPFEEAYGVEFSPDGSKVYATSNGNGGGNAQVWQVDLASGTKTAVGNSANRKIGSLQLGPDGRIYVAREDNPFLGVIENPNAMGKASKYTDDGIKLGGRRGKLGLPNFMQIYFQKP</sequence>
<dbReference type="KEGG" id="hyh:D3Y59_17545"/>
<evidence type="ECO:0000313" key="2">
    <source>
        <dbReference type="EMBL" id="AYA38697.1"/>
    </source>
</evidence>
<keyword evidence="3" id="KW-1185">Reference proteome</keyword>
<evidence type="ECO:0000256" key="1">
    <source>
        <dbReference type="SAM" id="SignalP"/>
    </source>
</evidence>
<dbReference type="Proteomes" id="UP000262802">
    <property type="component" value="Chromosome"/>
</dbReference>
<dbReference type="EMBL" id="CP032317">
    <property type="protein sequence ID" value="AYA38697.1"/>
    <property type="molecule type" value="Genomic_DNA"/>
</dbReference>
<reference evidence="2 3" key="1">
    <citation type="submission" date="2018-09" db="EMBL/GenBank/DDBJ databases">
        <title>Hymenobacter medium sp. nov., isolated from R2A medium.</title>
        <authorList>
            <person name="Yingchao G."/>
        </authorList>
    </citation>
    <scope>NUCLEOTIDE SEQUENCE [LARGE SCALE GENOMIC DNA]</scope>
    <source>
        <strain evidence="3">sh-6</strain>
    </source>
</reference>